<protein>
    <recommendedName>
        <fullName evidence="5">ADF-H domain-containing protein</fullName>
    </recommendedName>
</protein>
<feature type="compositionally biased region" description="Basic residues" evidence="4">
    <location>
        <begin position="1020"/>
        <end position="1034"/>
    </location>
</feature>
<evidence type="ECO:0000256" key="2">
    <source>
        <dbReference type="ARBA" id="ARBA00023043"/>
    </source>
</evidence>
<dbReference type="Gene3D" id="1.25.40.20">
    <property type="entry name" value="Ankyrin repeat-containing domain"/>
    <property type="match status" value="4"/>
</dbReference>
<name>A0A6V3T555_9EUKA</name>
<reference evidence="7" key="1">
    <citation type="submission" date="2021-01" db="EMBL/GenBank/DDBJ databases">
        <authorList>
            <person name="Corre E."/>
            <person name="Pelletier E."/>
            <person name="Niang G."/>
            <person name="Scheremetjew M."/>
            <person name="Finn R."/>
            <person name="Kale V."/>
            <person name="Holt S."/>
            <person name="Cochrane G."/>
            <person name="Meng A."/>
            <person name="Brown T."/>
            <person name="Cohen L."/>
        </authorList>
    </citation>
    <scope>NUCLEOTIDE SEQUENCE</scope>
    <source>
        <strain evidence="7">CCCM811</strain>
    </source>
</reference>
<feature type="region of interest" description="Disordered" evidence="4">
    <location>
        <begin position="800"/>
        <end position="875"/>
    </location>
</feature>
<dbReference type="PROSITE" id="PS50088">
    <property type="entry name" value="ANK_REPEAT"/>
    <property type="match status" value="9"/>
</dbReference>
<dbReference type="PANTHER" id="PTHR24198:SF165">
    <property type="entry name" value="ANKYRIN REPEAT-CONTAINING PROTEIN-RELATED"/>
    <property type="match status" value="1"/>
</dbReference>
<feature type="compositionally biased region" description="Acidic residues" evidence="4">
    <location>
        <begin position="824"/>
        <end position="836"/>
    </location>
</feature>
<dbReference type="Pfam" id="PF13637">
    <property type="entry name" value="Ank_4"/>
    <property type="match status" value="1"/>
</dbReference>
<dbReference type="InterPro" id="IPR001611">
    <property type="entry name" value="Leu-rich_rpt"/>
</dbReference>
<keyword evidence="1" id="KW-0677">Repeat</keyword>
<dbReference type="GO" id="GO:0003779">
    <property type="term" value="F:actin binding"/>
    <property type="evidence" value="ECO:0007669"/>
    <property type="project" value="InterPro"/>
</dbReference>
<dbReference type="AlphaFoldDB" id="A0A6V3T555"/>
<feature type="repeat" description="ANK" evidence="3">
    <location>
        <begin position="608"/>
        <end position="640"/>
    </location>
</feature>
<dbReference type="Pfam" id="PF00241">
    <property type="entry name" value="Cofilin_ADF"/>
    <property type="match status" value="1"/>
</dbReference>
<dbReference type="SMART" id="SM00248">
    <property type="entry name" value="ANK"/>
    <property type="match status" value="12"/>
</dbReference>
<dbReference type="SUPFAM" id="SSF52047">
    <property type="entry name" value="RNI-like"/>
    <property type="match status" value="1"/>
</dbReference>
<evidence type="ECO:0000313" key="7">
    <source>
        <dbReference type="EMBL" id="CAE0679934.1"/>
    </source>
</evidence>
<dbReference type="SUPFAM" id="SSF48403">
    <property type="entry name" value="Ankyrin repeat"/>
    <property type="match status" value="2"/>
</dbReference>
<dbReference type="PRINTS" id="PR01415">
    <property type="entry name" value="ANKYRIN"/>
</dbReference>
<feature type="compositionally biased region" description="Polar residues" evidence="4">
    <location>
        <begin position="1226"/>
        <end position="1236"/>
    </location>
</feature>
<evidence type="ECO:0000256" key="3">
    <source>
        <dbReference type="PROSITE-ProRule" id="PRU00023"/>
    </source>
</evidence>
<feature type="repeat" description="ANK" evidence="3">
    <location>
        <begin position="641"/>
        <end position="673"/>
    </location>
</feature>
<evidence type="ECO:0000256" key="4">
    <source>
        <dbReference type="SAM" id="MobiDB-lite"/>
    </source>
</evidence>
<feature type="region of interest" description="Disordered" evidence="4">
    <location>
        <begin position="283"/>
        <end position="305"/>
    </location>
</feature>
<accession>A0A6V3T555</accession>
<dbReference type="InterPro" id="IPR002108">
    <property type="entry name" value="ADF-H"/>
</dbReference>
<dbReference type="SUPFAM" id="SSF55753">
    <property type="entry name" value="Actin depolymerizing proteins"/>
    <property type="match status" value="1"/>
</dbReference>
<feature type="region of interest" description="Disordered" evidence="4">
    <location>
        <begin position="1195"/>
        <end position="1236"/>
    </location>
</feature>
<evidence type="ECO:0000313" key="6">
    <source>
        <dbReference type="EMBL" id="CAE0679933.1"/>
    </source>
</evidence>
<proteinExistence type="predicted"/>
<feature type="repeat" description="ANK" evidence="3">
    <location>
        <begin position="539"/>
        <end position="571"/>
    </location>
</feature>
<dbReference type="EMBL" id="HBIV01045212">
    <property type="protein sequence ID" value="CAE0679934.1"/>
    <property type="molecule type" value="Transcribed_RNA"/>
</dbReference>
<dbReference type="InterPro" id="IPR036770">
    <property type="entry name" value="Ankyrin_rpt-contain_sf"/>
</dbReference>
<feature type="compositionally biased region" description="Basic and acidic residues" evidence="4">
    <location>
        <begin position="924"/>
        <end position="941"/>
    </location>
</feature>
<dbReference type="Pfam" id="PF12796">
    <property type="entry name" value="Ank_2"/>
    <property type="match status" value="4"/>
</dbReference>
<dbReference type="PANTHER" id="PTHR24198">
    <property type="entry name" value="ANKYRIN REPEAT AND PROTEIN KINASE DOMAIN-CONTAINING PROTEIN"/>
    <property type="match status" value="1"/>
</dbReference>
<dbReference type="EMBL" id="HBIV01045211">
    <property type="protein sequence ID" value="CAE0679933.1"/>
    <property type="molecule type" value="Transcribed_RNA"/>
</dbReference>
<dbReference type="SMART" id="SM00368">
    <property type="entry name" value="LRR_RI"/>
    <property type="match status" value="4"/>
</dbReference>
<dbReference type="Gene3D" id="3.40.20.10">
    <property type="entry name" value="Severin"/>
    <property type="match status" value="1"/>
</dbReference>
<feature type="repeat" description="ANK" evidence="3">
    <location>
        <begin position="740"/>
        <end position="764"/>
    </location>
</feature>
<evidence type="ECO:0000256" key="1">
    <source>
        <dbReference type="ARBA" id="ARBA00022737"/>
    </source>
</evidence>
<dbReference type="InterPro" id="IPR032675">
    <property type="entry name" value="LRR_dom_sf"/>
</dbReference>
<feature type="repeat" description="ANK" evidence="3">
    <location>
        <begin position="505"/>
        <end position="537"/>
    </location>
</feature>
<feature type="region of interest" description="Disordered" evidence="4">
    <location>
        <begin position="905"/>
        <end position="967"/>
    </location>
</feature>
<feature type="compositionally biased region" description="Basic and acidic residues" evidence="4">
    <location>
        <begin position="811"/>
        <end position="823"/>
    </location>
</feature>
<feature type="compositionally biased region" description="Basic and acidic residues" evidence="4">
    <location>
        <begin position="843"/>
        <end position="864"/>
    </location>
</feature>
<feature type="repeat" description="ANK" evidence="3">
    <location>
        <begin position="707"/>
        <end position="739"/>
    </location>
</feature>
<dbReference type="Gene3D" id="3.80.10.10">
    <property type="entry name" value="Ribonuclease Inhibitor"/>
    <property type="match status" value="1"/>
</dbReference>
<dbReference type="PROSITE" id="PS51263">
    <property type="entry name" value="ADF_H"/>
    <property type="match status" value="1"/>
</dbReference>
<sequence>MLFCSSRCSKLRRVNACTELLEEWSGTSTLLPLFERGREQELPLAGAEVALRGETLLLAQATRICSGFVGRLSWRKPLAINLCGIGFLGKNLAGSASASGALLAHRMEAPGDMTNGGNPKIDLSYTDLDGKAEESTSRLVPGGNKTVTLWDCRLGDLGLAVFCARLVEMEVMSLLYLDLWGNSIGDGGCEPLARVLMSQTCSLREIHLWNNQIGDVGAKKLAKALQRNRSLTCLNLWRNKISESGATHFIQALKSNKTLTQLDLGRCEVSDKTLEQLQGILEKRQPGPSAVPVPTPEEGHEDSSFADAEGWGDTSFSPCHKDEDPMLSAIRSGEIGKVVLGEIDLSKFGCDFLNEACEYGHLDIVRMLIEAKVSINFADPSGTTALHVAARHGRENVVTELLKSKANPCREDRFRRTPFDLACPSIRTMMAKSVADMRNAEAEFLEACGGENVSDLHKMLDYGVAVDARSDAGHTGLMLAAQKGASHSAQLLLESRAAPDAVEIDGWSALHYACREGHASVVKLLLEAKADTNKTDRELQFTSLHCAAEGGHVEIIRKLLAAGANVEKLEAEGKTALHIAADNGGDQGPNLVRVLLEYKASPKKTDNSGKSALHWAAPYGSSEIMELLLDFKGDPNQGDNDGFTSLHTAIAEANIEVAELLLDAKADPEAKDNEGRTSVHLAAREGYDEALMVLAENGADTNAKDLQQRTPLHWACAEGHEEFAQELLTNNVDPTACDASGRTALHAAVLSGNEMCVEIVLENGGVACAAVVDVDGKTPYALAMDGDNEDIAPILEDYQADIRPPQPGDDEDKKSVDAAMKEPVEEENDAPEDDTSVTEPVEQTEKTVKAATEKSVESNRDSTSPKRGKSPAKIVVPGTLGVGELTFKVLGANPTRSRNLSTIDEDNAKVGPCNMGEVSSPLKSPEEKPEEKKVMAEESKSGHPKPKPYISMTPTARGSNRPKISTDYADISLTVRKKFVRRSSAPPAVKTPTKSPDGTFGNEDQKARRQRSNTATKGLVKSHQRSRSSVRSYKRRMKLTHELEIRDPQIQRTWERINDPKEVLNWMLLGVSTDLGSAELQLVGSGSGGLREFVTNLLPDQVMWGIVKVKSTCQSGSTNRKTIVFFTHIGEKVGAFDRAKATVRTPGVMQAFNNISLHLQGEDDYRIDTIGRELLRRSSVEPIAYNFGPEQSIQVSELKSPPLSPTESPNEAGMQYQRVISPLDSPDQSPTVLSPK</sequence>
<feature type="repeat" description="ANK" evidence="3">
    <location>
        <begin position="572"/>
        <end position="607"/>
    </location>
</feature>
<feature type="domain" description="ADF-H" evidence="5">
    <location>
        <begin position="1042"/>
        <end position="1175"/>
    </location>
</feature>
<keyword evidence="2 3" id="KW-0040">ANK repeat</keyword>
<dbReference type="InterPro" id="IPR029006">
    <property type="entry name" value="ADF-H/Gelsolin-like_dom_sf"/>
</dbReference>
<gene>
    <name evidence="6" type="ORF">LGLO00237_LOCUS31718</name>
    <name evidence="7" type="ORF">LGLO00237_LOCUS31719</name>
</gene>
<organism evidence="7">
    <name type="scientific">Lotharella globosa</name>
    <dbReference type="NCBI Taxonomy" id="91324"/>
    <lineage>
        <taxon>Eukaryota</taxon>
        <taxon>Sar</taxon>
        <taxon>Rhizaria</taxon>
        <taxon>Cercozoa</taxon>
        <taxon>Chlorarachniophyceae</taxon>
        <taxon>Lotharella</taxon>
    </lineage>
</organism>
<dbReference type="PROSITE" id="PS50297">
    <property type="entry name" value="ANK_REP_REGION"/>
    <property type="match status" value="9"/>
</dbReference>
<feature type="region of interest" description="Disordered" evidence="4">
    <location>
        <begin position="982"/>
        <end position="1034"/>
    </location>
</feature>
<feature type="repeat" description="ANK" evidence="3">
    <location>
        <begin position="674"/>
        <end position="706"/>
    </location>
</feature>
<evidence type="ECO:0000259" key="5">
    <source>
        <dbReference type="PROSITE" id="PS51263"/>
    </source>
</evidence>
<feature type="repeat" description="ANK" evidence="3">
    <location>
        <begin position="381"/>
        <end position="413"/>
    </location>
</feature>
<dbReference type="Pfam" id="PF13516">
    <property type="entry name" value="LRR_6"/>
    <property type="match status" value="3"/>
</dbReference>
<dbReference type="Pfam" id="PF00023">
    <property type="entry name" value="Ank"/>
    <property type="match status" value="1"/>
</dbReference>
<dbReference type="InterPro" id="IPR002110">
    <property type="entry name" value="Ankyrin_rpt"/>
</dbReference>